<dbReference type="VEuPathDB" id="ToxoDB:TGVAND_310850"/>
<name>A0A086PPK3_TOXGO</name>
<gene>
    <name evidence="7" type="ORF">TGVAND_310850</name>
</gene>
<evidence type="ECO:0000256" key="4">
    <source>
        <dbReference type="PROSITE-ProRule" id="PRU00134"/>
    </source>
</evidence>
<sequence length="253" mass="28354">MSLDDVVHKKFTFVFVPADINDPVEERTFEGEEKSFRATLNAHFNRENLLKTEADKFKDDLSKQADGKLSDEQLSTLIGIQHTYQIIPLTLPTKANGFRGTNAYIDSIGRVKNLAVNARASRICSTDIRGDCFLSTTFDDEETFQRVNFSQKDFERLMASPPDATGRWSETAALSQLLNQRQADASRQALGAPASTEKKHKQCANCGKEEPAASPENPSPMRLKRCGGCGEAFYCSAECQRADWRHHKRVCKK</sequence>
<comment type="caution">
    <text evidence="7">The sequence shown here is derived from an EMBL/GenBank/DDBJ whole genome shotgun (WGS) entry which is preliminary data.</text>
</comment>
<dbReference type="EMBL" id="AEYJ02001412">
    <property type="protein sequence ID" value="KFH02285.1"/>
    <property type="molecule type" value="Genomic_DNA"/>
</dbReference>
<keyword evidence="3" id="KW-0862">Zinc</keyword>
<proteinExistence type="predicted"/>
<dbReference type="Pfam" id="PF01753">
    <property type="entry name" value="zf-MYND"/>
    <property type="match status" value="1"/>
</dbReference>
<dbReference type="PROSITE" id="PS50865">
    <property type="entry name" value="ZF_MYND_2"/>
    <property type="match status" value="1"/>
</dbReference>
<dbReference type="Proteomes" id="UP000028840">
    <property type="component" value="Unassembled WGS sequence"/>
</dbReference>
<dbReference type="AlphaFoldDB" id="A0A086PPK3"/>
<dbReference type="OrthoDB" id="341421at2759"/>
<dbReference type="Gene3D" id="6.10.140.2220">
    <property type="match status" value="1"/>
</dbReference>
<evidence type="ECO:0000256" key="2">
    <source>
        <dbReference type="ARBA" id="ARBA00022771"/>
    </source>
</evidence>
<keyword evidence="2 4" id="KW-0863">Zinc-finger</keyword>
<reference evidence="7 8" key="1">
    <citation type="submission" date="2014-08" db="EMBL/GenBank/DDBJ databases">
        <authorList>
            <person name="Sibley D."/>
            <person name="Venepally P."/>
            <person name="Karamycheva S."/>
            <person name="Hadjithomas M."/>
            <person name="Khan A."/>
            <person name="Brunk B."/>
            <person name="Roos D."/>
            <person name="Caler E."/>
            <person name="Lorenzi H."/>
        </authorList>
    </citation>
    <scope>NUCLEOTIDE SEQUENCE [LARGE SCALE GENOMIC DNA]</scope>
    <source>
        <strain evidence="7 8">VAND</strain>
    </source>
</reference>
<keyword evidence="1" id="KW-0479">Metal-binding</keyword>
<feature type="region of interest" description="Disordered" evidence="5">
    <location>
        <begin position="201"/>
        <end position="220"/>
    </location>
</feature>
<evidence type="ECO:0000256" key="3">
    <source>
        <dbReference type="ARBA" id="ARBA00022833"/>
    </source>
</evidence>
<evidence type="ECO:0000256" key="5">
    <source>
        <dbReference type="SAM" id="MobiDB-lite"/>
    </source>
</evidence>
<evidence type="ECO:0000313" key="8">
    <source>
        <dbReference type="Proteomes" id="UP000028840"/>
    </source>
</evidence>
<reference evidence="7 8" key="2">
    <citation type="journal article" date="2015" name="Eukaryot. Cell">
        <title>Genetic mapping reveals that sinefungin resistance in Toxoplasma gondii is controlled by a putative amino acid transporter locus that can be used as a negative selectable marker.</title>
        <authorList>
            <person name="Behnke M.S."/>
            <person name="Khan A."/>
            <person name="Sibley L.D."/>
        </authorList>
    </citation>
    <scope>NUCLEOTIDE SEQUENCE [LARGE SCALE GENOMIC DNA]</scope>
    <source>
        <strain evidence="7 8">VAND</strain>
    </source>
</reference>
<feature type="domain" description="MYND-type" evidence="6">
    <location>
        <begin position="203"/>
        <end position="251"/>
    </location>
</feature>
<dbReference type="GO" id="GO:0008270">
    <property type="term" value="F:zinc ion binding"/>
    <property type="evidence" value="ECO:0007669"/>
    <property type="project" value="UniProtKB-KW"/>
</dbReference>
<evidence type="ECO:0000259" key="6">
    <source>
        <dbReference type="PROSITE" id="PS50865"/>
    </source>
</evidence>
<organism evidence="7 8">
    <name type="scientific">Toxoplasma gondii VAND</name>
    <dbReference type="NCBI Taxonomy" id="933077"/>
    <lineage>
        <taxon>Eukaryota</taxon>
        <taxon>Sar</taxon>
        <taxon>Alveolata</taxon>
        <taxon>Apicomplexa</taxon>
        <taxon>Conoidasida</taxon>
        <taxon>Coccidia</taxon>
        <taxon>Eucoccidiorida</taxon>
        <taxon>Eimeriorina</taxon>
        <taxon>Sarcocystidae</taxon>
        <taxon>Toxoplasma</taxon>
    </lineage>
</organism>
<accession>A0A086PPK3</accession>
<evidence type="ECO:0000313" key="7">
    <source>
        <dbReference type="EMBL" id="KFH02285.1"/>
    </source>
</evidence>
<dbReference type="InterPro" id="IPR002893">
    <property type="entry name" value="Znf_MYND"/>
</dbReference>
<protein>
    <submittedName>
        <fullName evidence="7">MYND finger domain-containing protein</fullName>
    </submittedName>
</protein>
<evidence type="ECO:0000256" key="1">
    <source>
        <dbReference type="ARBA" id="ARBA00022723"/>
    </source>
</evidence>
<dbReference type="SUPFAM" id="SSF144232">
    <property type="entry name" value="HIT/MYND zinc finger-like"/>
    <property type="match status" value="1"/>
</dbReference>